<proteinExistence type="predicted"/>
<dbReference type="EMBL" id="GIKN01002227">
    <property type="protein sequence ID" value="NIE44500.1"/>
    <property type="molecule type" value="Transcribed_RNA"/>
</dbReference>
<protein>
    <submittedName>
        <fullName evidence="1">Putative secreted protein</fullName>
    </submittedName>
</protein>
<reference evidence="1" key="1">
    <citation type="submission" date="2020-03" db="EMBL/GenBank/DDBJ databases">
        <title>A transcriptome and proteome of the tick Rhipicephalus microplus shaped by the genetic composition of its hosts and developmental stage.</title>
        <authorList>
            <person name="Garcia G.R."/>
            <person name="Ribeiro J.M.C."/>
            <person name="Maruyama S.R."/>
            <person name="Gardinasse L.G."/>
            <person name="Nelson K."/>
            <person name="Ferreira B.R."/>
            <person name="Andrade T.G."/>
            <person name="Santos I.K.F.M."/>
        </authorList>
    </citation>
    <scope>NUCLEOTIDE SEQUENCE</scope>
    <source>
        <strain evidence="1">NSGR</strain>
        <tissue evidence="1">Salivary glands</tissue>
    </source>
</reference>
<name>A0A6G5A2W3_RHIMP</name>
<sequence length="114" mass="13135">MFASLRNILELRVSLFRLGGLAELHLLAWYVRAENNAAIRTCTCRSRPVHSWRRSLTSDFVKTPPCLLTARLKRFASFYNDHNSHSLIALLSFRVPENCRGNVARVAWCWNCVT</sequence>
<accession>A0A6G5A2W3</accession>
<organism evidence="1">
    <name type="scientific">Rhipicephalus microplus</name>
    <name type="common">Cattle tick</name>
    <name type="synonym">Boophilus microplus</name>
    <dbReference type="NCBI Taxonomy" id="6941"/>
    <lineage>
        <taxon>Eukaryota</taxon>
        <taxon>Metazoa</taxon>
        <taxon>Ecdysozoa</taxon>
        <taxon>Arthropoda</taxon>
        <taxon>Chelicerata</taxon>
        <taxon>Arachnida</taxon>
        <taxon>Acari</taxon>
        <taxon>Parasitiformes</taxon>
        <taxon>Ixodida</taxon>
        <taxon>Ixodoidea</taxon>
        <taxon>Ixodidae</taxon>
        <taxon>Rhipicephalinae</taxon>
        <taxon>Rhipicephalus</taxon>
        <taxon>Boophilus</taxon>
    </lineage>
</organism>
<evidence type="ECO:0000313" key="1">
    <source>
        <dbReference type="EMBL" id="NIE44500.1"/>
    </source>
</evidence>
<dbReference type="AlphaFoldDB" id="A0A6G5A2W3"/>